<dbReference type="PROSITE" id="PS00389">
    <property type="entry name" value="ATPASE_DELTA"/>
    <property type="match status" value="1"/>
</dbReference>
<evidence type="ECO:0000256" key="3">
    <source>
        <dbReference type="ARBA" id="ARBA00022448"/>
    </source>
</evidence>
<comment type="subcellular location">
    <subcellularLocation>
        <location evidence="1">Membrane</location>
    </subcellularLocation>
</comment>
<dbReference type="SUPFAM" id="SSF47928">
    <property type="entry name" value="N-terminal domain of the delta subunit of the F1F0-ATP synthase"/>
    <property type="match status" value="1"/>
</dbReference>
<evidence type="ECO:0000256" key="2">
    <source>
        <dbReference type="ARBA" id="ARBA00007046"/>
    </source>
</evidence>
<keyword evidence="7" id="KW-0066">ATP synthesis</keyword>
<keyword evidence="3" id="KW-0813">Transport</keyword>
<dbReference type="PANTHER" id="PTHR11910">
    <property type="entry name" value="ATP SYNTHASE DELTA CHAIN"/>
    <property type="match status" value="1"/>
</dbReference>
<keyword evidence="5" id="KW-0406">Ion transport</keyword>
<proteinExistence type="inferred from homology"/>
<protein>
    <submittedName>
        <fullName evidence="8">ATP synthase CF1 beta subunit</fullName>
    </submittedName>
</protein>
<dbReference type="AlphaFoldDB" id="A0A097PB43"/>
<name>A0A097PB43_CYAPA</name>
<keyword evidence="6" id="KW-0472">Membrane</keyword>
<dbReference type="GO" id="GO:0016020">
    <property type="term" value="C:membrane"/>
    <property type="evidence" value="ECO:0007669"/>
    <property type="project" value="UniProtKB-SubCell"/>
</dbReference>
<dbReference type="NCBIfam" id="TIGR01145">
    <property type="entry name" value="ATP_synt_delta"/>
    <property type="match status" value="1"/>
</dbReference>
<dbReference type="Gene3D" id="1.10.520.20">
    <property type="entry name" value="N-terminal domain of the delta subunit of the F1F0-ATP synthase"/>
    <property type="match status" value="1"/>
</dbReference>
<sequence>MKQSAVVSKITQPYAEALLEMAQKHDIVETVNNDVTLILNCLQNSTKLQQFLANPLVKKSSKKNFFEKILAKEIHPYTFKFLMLVIDRGRISCLEVIAQKYQSLILKLTKTELAEVVTAVPLSSEQEAALNNIIKELTNANEVKLVFKIDQNLIGGFIINIGSKVVDASLLGQLLRIGNYLGLETV</sequence>
<reference evidence="8" key="2">
    <citation type="submission" date="2014-07" db="EMBL/GenBank/DDBJ databases">
        <authorList>
            <person name="David S.R."/>
            <person name="Jackson C.J."/>
            <person name="Adrian R.-P."/>
        </authorList>
    </citation>
    <scope>NUCLEOTIDE SEQUENCE</scope>
    <source>
        <strain evidence="8">NIES-763</strain>
    </source>
</reference>
<dbReference type="HAMAP" id="MF_01416">
    <property type="entry name" value="ATP_synth_delta_bact"/>
    <property type="match status" value="1"/>
</dbReference>
<dbReference type="InterPro" id="IPR000711">
    <property type="entry name" value="ATPase_OSCP/dsu"/>
</dbReference>
<geneLocation type="plastid" evidence="8"/>
<evidence type="ECO:0000256" key="4">
    <source>
        <dbReference type="ARBA" id="ARBA00022781"/>
    </source>
</evidence>
<evidence type="ECO:0000256" key="1">
    <source>
        <dbReference type="ARBA" id="ARBA00004370"/>
    </source>
</evidence>
<evidence type="ECO:0000313" key="8">
    <source>
        <dbReference type="EMBL" id="AIU44584.1"/>
    </source>
</evidence>
<evidence type="ECO:0000256" key="6">
    <source>
        <dbReference type="ARBA" id="ARBA00023136"/>
    </source>
</evidence>
<reference evidence="8" key="1">
    <citation type="journal article" date="2014" name="Mol. Phylogenet. Evol.">
        <title>Nucleotide substitution analyses of the glaucophyte Cyanophora suggest an ancestrally lower mutation rate in plastid vs mitochondrial DNA for the Archaeplastida.</title>
        <authorList>
            <person name="Smith D.R."/>
            <person name="Jackson C.J."/>
            <person name="Reyes-Prieto A."/>
        </authorList>
    </citation>
    <scope>NUCLEOTIDE SEQUENCE</scope>
    <source>
        <strain evidence="8">NIES-763</strain>
    </source>
</reference>
<dbReference type="InterPro" id="IPR026015">
    <property type="entry name" value="ATP_synth_OSCP/delta_N_sf"/>
</dbReference>
<dbReference type="InterPro" id="IPR020781">
    <property type="entry name" value="ATPase_OSCP/d_CS"/>
</dbReference>
<dbReference type="GO" id="GO:0046933">
    <property type="term" value="F:proton-transporting ATP synthase activity, rotational mechanism"/>
    <property type="evidence" value="ECO:0007669"/>
    <property type="project" value="InterPro"/>
</dbReference>
<gene>
    <name evidence="8" type="primary">atpD</name>
</gene>
<evidence type="ECO:0000256" key="7">
    <source>
        <dbReference type="ARBA" id="ARBA00023310"/>
    </source>
</evidence>
<comment type="similarity">
    <text evidence="2">Belongs to the ATPase delta chain family.</text>
</comment>
<accession>A0A097PB43</accession>
<dbReference type="EMBL" id="KM198929">
    <property type="protein sequence ID" value="AIU44584.1"/>
    <property type="molecule type" value="Genomic_DNA"/>
</dbReference>
<evidence type="ECO:0000256" key="5">
    <source>
        <dbReference type="ARBA" id="ARBA00023065"/>
    </source>
</evidence>
<dbReference type="PRINTS" id="PR00125">
    <property type="entry name" value="ATPASEDELTA"/>
</dbReference>
<dbReference type="Pfam" id="PF00213">
    <property type="entry name" value="OSCP"/>
    <property type="match status" value="1"/>
</dbReference>
<keyword evidence="4" id="KW-0375">Hydrogen ion transport</keyword>
<keyword evidence="8" id="KW-0934">Plastid</keyword>
<organism evidence="8">
    <name type="scientific">Cyanophora paradoxa</name>
    <dbReference type="NCBI Taxonomy" id="2762"/>
    <lineage>
        <taxon>Eukaryota</taxon>
        <taxon>Glaucocystophyceae</taxon>
        <taxon>Cyanophorales</taxon>
        <taxon>Cyanophoraceae</taxon>
        <taxon>Cyanophora</taxon>
    </lineage>
</organism>